<dbReference type="FunFam" id="3.30.590.10:FF:000026">
    <property type="entry name" value="Creatine kinase B-type"/>
    <property type="match status" value="1"/>
</dbReference>
<dbReference type="CDD" id="cd00716">
    <property type="entry name" value="creatine_kinase_like"/>
    <property type="match status" value="1"/>
</dbReference>
<evidence type="ECO:0000256" key="4">
    <source>
        <dbReference type="ARBA" id="ARBA00022741"/>
    </source>
</evidence>
<feature type="binding site" evidence="9">
    <location>
        <begin position="348"/>
        <end position="353"/>
    </location>
    <ligand>
        <name>ATP</name>
        <dbReference type="ChEBI" id="CHEBI:30616"/>
    </ligand>
</feature>
<dbReference type="OMA" id="HMRVIAM"/>
<comment type="similarity">
    <text evidence="1 8 10">Belongs to the ATP:guanido phosphotransferase family.</text>
</comment>
<dbReference type="AlphaFoldDB" id="A0A669CQJ5"/>
<dbReference type="Gene3D" id="1.10.135.10">
    <property type="entry name" value="ATP:guanido phosphotransferase, N-terminal domain"/>
    <property type="match status" value="1"/>
</dbReference>
<feature type="binding site" evidence="9">
    <location>
        <position position="219"/>
    </location>
    <ligand>
        <name>ATP</name>
        <dbReference type="ChEBI" id="CHEBI:30616"/>
    </ligand>
</feature>
<feature type="binding site" evidence="9">
    <location>
        <begin position="156"/>
        <end position="160"/>
    </location>
    <ligand>
        <name>ATP</name>
        <dbReference type="ChEBI" id="CHEBI:30616"/>
    </ligand>
</feature>
<evidence type="ECO:0000256" key="10">
    <source>
        <dbReference type="RuleBase" id="RU000505"/>
    </source>
</evidence>
<dbReference type="Pfam" id="PF00217">
    <property type="entry name" value="ATP-gua_Ptrans"/>
    <property type="match status" value="1"/>
</dbReference>
<dbReference type="GO" id="GO:0005615">
    <property type="term" value="C:extracellular space"/>
    <property type="evidence" value="ECO:0007669"/>
    <property type="project" value="TreeGrafter"/>
</dbReference>
<evidence type="ECO:0000256" key="5">
    <source>
        <dbReference type="ARBA" id="ARBA00022777"/>
    </source>
</evidence>
<dbReference type="GO" id="GO:0046314">
    <property type="term" value="P:phosphocreatine biosynthetic process"/>
    <property type="evidence" value="ECO:0007669"/>
    <property type="project" value="InterPro"/>
</dbReference>
<sequence length="409" mass="45807">MGLRQASSPDVIMPFGNTHNKLKLKYTAEQEYPDLSQHNNHMAKVLTSEMYANLRDKETSSGFTLDDVIQTGVDNPGHPFIMTVGCVAGDEETYEVFKDLMDPVIEDRHGGYKPTDKHKTDLNPDNLQSVSACRGGSCSPSSSQGGDDLDPNYVLSSRVRTGRSIRGFCLPPHCSRGERRTIENLSIETLASLEGDLKGKYYALKNMTEEEQQQLIDDHFLFDKPVSPLLLASGMARDWPDGRGIWHNDNKTFLVWVNEEDHLRVISMQKGGNMREVFTRFCTGLTKIEELFKERGHEFMWNEHLGYILTCPSNLGTGLRAGVHVKLPNVSKHEKFGEILKRLRLQKRGTGGVDTAAVGGVFDISNADRLGFSEVELVQMVVDGVNLLVEMEKRLEAGESIDDMMPEQK</sequence>
<reference evidence="14" key="3">
    <citation type="submission" date="2025-09" db="UniProtKB">
        <authorList>
            <consortium name="Ensembl"/>
        </authorList>
    </citation>
    <scope>IDENTIFICATION</scope>
</reference>
<reference evidence="14" key="2">
    <citation type="submission" date="2025-08" db="UniProtKB">
        <authorList>
            <consortium name="Ensembl"/>
        </authorList>
    </citation>
    <scope>IDENTIFICATION</scope>
</reference>
<dbReference type="PROSITE" id="PS00112">
    <property type="entry name" value="PHOSPHAGEN_KINASE"/>
    <property type="match status" value="1"/>
</dbReference>
<protein>
    <recommendedName>
        <fullName evidence="2">creatine kinase</fullName>
        <ecNumber evidence="2">2.7.3.2</ecNumber>
    </recommendedName>
</protein>
<evidence type="ECO:0000256" key="9">
    <source>
        <dbReference type="PROSITE-ProRule" id="PRU00843"/>
    </source>
</evidence>
<name>A0A669CQJ5_ORENI</name>
<dbReference type="PANTHER" id="PTHR11547:SF23">
    <property type="entry name" value="CREATINE KINASE B-TYPE"/>
    <property type="match status" value="1"/>
</dbReference>
<feature type="binding site" evidence="9">
    <location>
        <begin position="320"/>
        <end position="324"/>
    </location>
    <ligand>
        <name>ATP</name>
        <dbReference type="ChEBI" id="CHEBI:30616"/>
    </ligand>
</feature>
<dbReference type="SUPFAM" id="SSF55931">
    <property type="entry name" value="Glutamine synthetase/guanido kinase"/>
    <property type="match status" value="1"/>
</dbReference>
<evidence type="ECO:0000313" key="14">
    <source>
        <dbReference type="Ensembl" id="ENSONIP00000049616.1"/>
    </source>
</evidence>
<evidence type="ECO:0000256" key="3">
    <source>
        <dbReference type="ARBA" id="ARBA00022679"/>
    </source>
</evidence>
<keyword evidence="4 9" id="KW-0547">Nucleotide-binding</keyword>
<dbReference type="Ensembl" id="ENSONIT00000063579.1">
    <property type="protein sequence ID" value="ENSONIP00000049616.1"/>
    <property type="gene ID" value="ENSONIG00000019020.2"/>
</dbReference>
<dbReference type="Gene3D" id="3.30.590.10">
    <property type="entry name" value="Glutamine synthetase/guanido kinase, catalytic domain"/>
    <property type="match status" value="1"/>
</dbReference>
<feature type="compositionally biased region" description="Low complexity" evidence="11">
    <location>
        <begin position="135"/>
        <end position="146"/>
    </location>
</feature>
<dbReference type="PROSITE" id="PS51510">
    <property type="entry name" value="PHOSPHAGEN_KINASE_C"/>
    <property type="match status" value="1"/>
</dbReference>
<dbReference type="InterPro" id="IPR000749">
    <property type="entry name" value="ATP-guanido_PTrfase"/>
</dbReference>
<dbReference type="FunFam" id="1.10.135.10:FF:000001">
    <property type="entry name" value="Creatine kinase M-type"/>
    <property type="match status" value="1"/>
</dbReference>
<feature type="region of interest" description="Disordered" evidence="11">
    <location>
        <begin position="132"/>
        <end position="152"/>
    </location>
</feature>
<evidence type="ECO:0000256" key="1">
    <source>
        <dbReference type="ARBA" id="ARBA00006798"/>
    </source>
</evidence>
<dbReference type="GO" id="GO:0005524">
    <property type="term" value="F:ATP binding"/>
    <property type="evidence" value="ECO:0007669"/>
    <property type="project" value="UniProtKB-UniRule"/>
</dbReference>
<feature type="domain" description="Phosphagen kinase N-terminal" evidence="12">
    <location>
        <begin position="23"/>
        <end position="110"/>
    </location>
</feature>
<keyword evidence="15" id="KW-1185">Reference proteome</keyword>
<reference evidence="15" key="1">
    <citation type="submission" date="2012-01" db="EMBL/GenBank/DDBJ databases">
        <title>The Genome Sequence of Oreochromis niloticus (Nile Tilapia).</title>
        <authorList>
            <consortium name="Broad Institute Genome Assembly Team"/>
            <consortium name="Broad Institute Sequencing Platform"/>
            <person name="Di Palma F."/>
            <person name="Johnson J."/>
            <person name="Lander E.S."/>
            <person name="Lindblad-Toh K."/>
        </authorList>
    </citation>
    <scope>NUCLEOTIDE SEQUENCE [LARGE SCALE GENOMIC DNA]</scope>
</reference>
<dbReference type="GeneTree" id="ENSGT00950000182772"/>
<dbReference type="InterPro" id="IPR022415">
    <property type="entry name" value="ATP-guanido_PTrfase_AS"/>
</dbReference>
<evidence type="ECO:0000256" key="2">
    <source>
        <dbReference type="ARBA" id="ARBA00012231"/>
    </source>
</evidence>
<feature type="binding site" evidence="9">
    <location>
        <position position="264"/>
    </location>
    <ligand>
        <name>ATP</name>
        <dbReference type="ChEBI" id="CHEBI:30616"/>
    </ligand>
</feature>
<comment type="catalytic activity">
    <reaction evidence="7">
        <text>creatine + ATP = N-phosphocreatine + ADP + H(+)</text>
        <dbReference type="Rhea" id="RHEA:17157"/>
        <dbReference type="ChEBI" id="CHEBI:15378"/>
        <dbReference type="ChEBI" id="CHEBI:30616"/>
        <dbReference type="ChEBI" id="CHEBI:57947"/>
        <dbReference type="ChEBI" id="CHEBI:58092"/>
        <dbReference type="ChEBI" id="CHEBI:456216"/>
        <dbReference type="EC" id="2.7.3.2"/>
    </reaction>
    <physiologicalReaction direction="left-to-right" evidence="7">
        <dbReference type="Rhea" id="RHEA:17158"/>
    </physiologicalReaction>
</comment>
<dbReference type="InterPro" id="IPR022414">
    <property type="entry name" value="ATP-guanido_PTrfase_cat"/>
</dbReference>
<dbReference type="EC" id="2.7.3.2" evidence="2"/>
<evidence type="ECO:0000313" key="15">
    <source>
        <dbReference type="Proteomes" id="UP000005207"/>
    </source>
</evidence>
<feature type="domain" description="Phosphagen kinase C-terminal" evidence="13">
    <location>
        <begin position="153"/>
        <end position="395"/>
    </location>
</feature>
<organism evidence="14 15">
    <name type="scientific">Oreochromis niloticus</name>
    <name type="common">Nile tilapia</name>
    <name type="synonym">Tilapia nilotica</name>
    <dbReference type="NCBI Taxonomy" id="8128"/>
    <lineage>
        <taxon>Eukaryota</taxon>
        <taxon>Metazoa</taxon>
        <taxon>Chordata</taxon>
        <taxon>Craniata</taxon>
        <taxon>Vertebrata</taxon>
        <taxon>Euteleostomi</taxon>
        <taxon>Actinopterygii</taxon>
        <taxon>Neopterygii</taxon>
        <taxon>Teleostei</taxon>
        <taxon>Neoteleostei</taxon>
        <taxon>Acanthomorphata</taxon>
        <taxon>Ovalentaria</taxon>
        <taxon>Cichlomorphae</taxon>
        <taxon>Cichliformes</taxon>
        <taxon>Cichlidae</taxon>
        <taxon>African cichlids</taxon>
        <taxon>Pseudocrenilabrinae</taxon>
        <taxon>Oreochromini</taxon>
        <taxon>Oreochromis</taxon>
    </lineage>
</organism>
<keyword evidence="6 9" id="KW-0067">ATP-binding</keyword>
<dbReference type="PANTHER" id="PTHR11547">
    <property type="entry name" value="ARGININE OR CREATINE KINASE"/>
    <property type="match status" value="1"/>
</dbReference>
<evidence type="ECO:0000256" key="6">
    <source>
        <dbReference type="ARBA" id="ARBA00022840"/>
    </source>
</evidence>
<evidence type="ECO:0000259" key="12">
    <source>
        <dbReference type="PROSITE" id="PS51509"/>
    </source>
</evidence>
<dbReference type="Pfam" id="PF02807">
    <property type="entry name" value="ATP-gua_PtransN"/>
    <property type="match status" value="1"/>
</dbReference>
<dbReference type="PROSITE" id="PS51509">
    <property type="entry name" value="PHOSPHAGEN_KINASE_N"/>
    <property type="match status" value="1"/>
</dbReference>
<dbReference type="InterPro" id="IPR036802">
    <property type="entry name" value="ATP-guanido_PTrfase_N_sf"/>
</dbReference>
<dbReference type="InterPro" id="IPR014746">
    <property type="entry name" value="Gln_synth/guanido_kin_cat_dom"/>
</dbReference>
<evidence type="ECO:0000256" key="8">
    <source>
        <dbReference type="PROSITE-ProRule" id="PRU00842"/>
    </source>
</evidence>
<accession>A0A669CQJ5</accession>
<gene>
    <name evidence="14" type="primary">CKB</name>
</gene>
<keyword evidence="5 9" id="KW-0418">Kinase</keyword>
<dbReference type="SUPFAM" id="SSF48034">
    <property type="entry name" value="Guanido kinase N-terminal domain"/>
    <property type="match status" value="1"/>
</dbReference>
<dbReference type="InterPro" id="IPR022413">
    <property type="entry name" value="ATP-guanido_PTrfase_N"/>
</dbReference>
<dbReference type="FunCoup" id="A0A669CQJ5">
    <property type="interactions" value="943"/>
</dbReference>
<dbReference type="InParanoid" id="A0A669CQJ5"/>
<evidence type="ECO:0000256" key="11">
    <source>
        <dbReference type="SAM" id="MobiDB-lite"/>
    </source>
</evidence>
<keyword evidence="3 9" id="KW-0808">Transferase</keyword>
<dbReference type="Proteomes" id="UP000005207">
    <property type="component" value="Linkage group LG15"/>
</dbReference>
<evidence type="ECO:0000256" key="7">
    <source>
        <dbReference type="ARBA" id="ARBA00048857"/>
    </source>
</evidence>
<evidence type="ECO:0000259" key="13">
    <source>
        <dbReference type="PROSITE" id="PS51510"/>
    </source>
</evidence>
<dbReference type="GO" id="GO:0004111">
    <property type="term" value="F:creatine kinase activity"/>
    <property type="evidence" value="ECO:0007669"/>
    <property type="project" value="UniProtKB-EC"/>
</dbReference>
<proteinExistence type="inferred from homology"/>